<dbReference type="Gene3D" id="1.20.5.730">
    <property type="entry name" value="Single helix bin"/>
    <property type="match status" value="1"/>
</dbReference>
<protein>
    <recommendedName>
        <fullName evidence="3">Rab GTPase-binding effector protein 2</fullName>
    </recommendedName>
</protein>
<keyword evidence="5" id="KW-0206">Cytoskeleton</keyword>
<keyword evidence="4" id="KW-0970">Cilium biogenesis/degradation</keyword>
<dbReference type="Proteomes" id="UP000824782">
    <property type="component" value="Unassembled WGS sequence"/>
</dbReference>
<evidence type="ECO:0000256" key="6">
    <source>
        <dbReference type="ARBA" id="ARBA00023273"/>
    </source>
</evidence>
<sequence length="100" mass="11859">MEATLSSLRTEMERIQQDRKQAEVQLQESEGQVQKLWESLGDLEKSLQKEQEEKASLERTLSDERNKMLRLQTELKTSEEVQRDFVRLSQKLQVMSYGVW</sequence>
<dbReference type="SUPFAM" id="SSF103652">
    <property type="entry name" value="G protein-binding domain"/>
    <property type="match status" value="1"/>
</dbReference>
<organism evidence="10 11">
    <name type="scientific">Engystomops pustulosus</name>
    <name type="common">Tungara frog</name>
    <name type="synonym">Physalaemus pustulosus</name>
    <dbReference type="NCBI Taxonomy" id="76066"/>
    <lineage>
        <taxon>Eukaryota</taxon>
        <taxon>Metazoa</taxon>
        <taxon>Chordata</taxon>
        <taxon>Craniata</taxon>
        <taxon>Vertebrata</taxon>
        <taxon>Euteleostomi</taxon>
        <taxon>Amphibia</taxon>
        <taxon>Batrachia</taxon>
        <taxon>Anura</taxon>
        <taxon>Neobatrachia</taxon>
        <taxon>Hyloidea</taxon>
        <taxon>Leptodactylidae</taxon>
        <taxon>Leiuperinae</taxon>
        <taxon>Engystomops</taxon>
    </lineage>
</organism>
<evidence type="ECO:0000313" key="10">
    <source>
        <dbReference type="EMBL" id="KAG8534649.1"/>
    </source>
</evidence>
<dbReference type="EMBL" id="WNYA01096607">
    <property type="protein sequence ID" value="KAG8534649.1"/>
    <property type="molecule type" value="Genomic_DNA"/>
</dbReference>
<keyword evidence="6" id="KW-0966">Cell projection</keyword>
<reference evidence="10" key="1">
    <citation type="thesis" date="2020" institute="ProQuest LLC" country="789 East Eisenhower Parkway, Ann Arbor, MI, USA">
        <title>Comparative Genomics and Chromosome Evolution.</title>
        <authorList>
            <person name="Mudd A.B."/>
        </authorList>
    </citation>
    <scope>NUCLEOTIDE SEQUENCE</scope>
    <source>
        <strain evidence="10">237g6f4</strain>
        <tissue evidence="10">Blood</tissue>
    </source>
</reference>
<comment type="caution">
    <text evidence="10">The sequence shown here is derived from an EMBL/GenBank/DDBJ whole genome shotgun (WGS) entry which is preliminary data.</text>
</comment>
<evidence type="ECO:0000256" key="7">
    <source>
        <dbReference type="ARBA" id="ARBA00045310"/>
    </source>
</evidence>
<keyword evidence="11" id="KW-1185">Reference proteome</keyword>
<keyword evidence="8" id="KW-0175">Coiled coil</keyword>
<feature type="coiled-coil region" evidence="8">
    <location>
        <begin position="5"/>
        <end position="81"/>
    </location>
</feature>
<name>A0AAV6YAL3_ENGPU</name>
<accession>A0AAV6YAL3</accession>
<comment type="function">
    <text evidence="7">Plays a role in membrane trafficking and in homotypic early endosome fusion. Participates in arteriogenesis by regulating vascular endothelial growth factor receptor 2/VEGFR2 cell surface expression and endosomal trafficking. By interacting with SDCCAG8, localizes to centrosomes and plays a critical role in ciliogenesis.</text>
</comment>
<dbReference type="InterPro" id="IPR003914">
    <property type="entry name" value="Rabaptin"/>
</dbReference>
<feature type="domain" description="Rabaptin GTPase-Rab5 binding" evidence="9">
    <location>
        <begin position="3"/>
        <end position="94"/>
    </location>
</feature>
<dbReference type="InterPro" id="IPR015390">
    <property type="entry name" value="Rabaptin_Rab5-bd_dom"/>
</dbReference>
<dbReference type="PANTHER" id="PTHR31179:SF6">
    <property type="entry name" value="RAB GTPASE-BINDING EFFECTOR PROTEIN 2"/>
    <property type="match status" value="1"/>
</dbReference>
<evidence type="ECO:0000256" key="3">
    <source>
        <dbReference type="ARBA" id="ARBA00019765"/>
    </source>
</evidence>
<dbReference type="GO" id="GO:0005096">
    <property type="term" value="F:GTPase activator activity"/>
    <property type="evidence" value="ECO:0007669"/>
    <property type="project" value="InterPro"/>
</dbReference>
<evidence type="ECO:0000313" key="11">
    <source>
        <dbReference type="Proteomes" id="UP000824782"/>
    </source>
</evidence>
<proteinExistence type="predicted"/>
<dbReference type="AlphaFoldDB" id="A0AAV6YAL3"/>
<keyword evidence="5" id="KW-0963">Cytoplasm</keyword>
<evidence type="ECO:0000256" key="2">
    <source>
        <dbReference type="ARBA" id="ARBA00004300"/>
    </source>
</evidence>
<evidence type="ECO:0000256" key="5">
    <source>
        <dbReference type="ARBA" id="ARBA00023212"/>
    </source>
</evidence>
<evidence type="ECO:0000259" key="9">
    <source>
        <dbReference type="Pfam" id="PF09311"/>
    </source>
</evidence>
<dbReference type="GO" id="GO:0005813">
    <property type="term" value="C:centrosome"/>
    <property type="evidence" value="ECO:0007669"/>
    <property type="project" value="UniProtKB-SubCell"/>
</dbReference>
<evidence type="ECO:0000256" key="8">
    <source>
        <dbReference type="SAM" id="Coils"/>
    </source>
</evidence>
<evidence type="ECO:0000256" key="4">
    <source>
        <dbReference type="ARBA" id="ARBA00022794"/>
    </source>
</evidence>
<dbReference type="Pfam" id="PF09311">
    <property type="entry name" value="Rab5-bind"/>
    <property type="match status" value="1"/>
</dbReference>
<dbReference type="GO" id="GO:0006897">
    <property type="term" value="P:endocytosis"/>
    <property type="evidence" value="ECO:0007669"/>
    <property type="project" value="InterPro"/>
</dbReference>
<gene>
    <name evidence="10" type="ORF">GDO81_018927</name>
</gene>
<comment type="subcellular location">
    <subcellularLocation>
        <location evidence="1">Cytoplasm</location>
        <location evidence="1">Cytoskeleton</location>
        <location evidence="1">Cilium basal body</location>
    </subcellularLocation>
    <subcellularLocation>
        <location evidence="2">Cytoplasm</location>
        <location evidence="2">Cytoskeleton</location>
        <location evidence="2">Microtubule organizing center</location>
        <location evidence="2">Centrosome</location>
    </subcellularLocation>
</comment>
<evidence type="ECO:0000256" key="1">
    <source>
        <dbReference type="ARBA" id="ARBA00004120"/>
    </source>
</evidence>
<dbReference type="GO" id="GO:0030030">
    <property type="term" value="P:cell projection organization"/>
    <property type="evidence" value="ECO:0007669"/>
    <property type="project" value="UniProtKB-KW"/>
</dbReference>
<dbReference type="PANTHER" id="PTHR31179">
    <property type="entry name" value="RAB GTPASE-BINDING EFFECTOR PROTEIN"/>
    <property type="match status" value="1"/>
</dbReference>